<protein>
    <submittedName>
        <fullName evidence="2">Uncharacterized protein</fullName>
    </submittedName>
</protein>
<keyword evidence="3" id="KW-1185">Reference proteome</keyword>
<reference evidence="2" key="2">
    <citation type="submission" date="2023-05" db="EMBL/GenBank/DDBJ databases">
        <authorList>
            <person name="Fouks B."/>
        </authorList>
    </citation>
    <scope>NUCLEOTIDE SEQUENCE</scope>
    <source>
        <strain evidence="2">Stay&amp;Tobe</strain>
        <tissue evidence="2">Testes</tissue>
    </source>
</reference>
<evidence type="ECO:0000313" key="2">
    <source>
        <dbReference type="EMBL" id="KAJ9600391.1"/>
    </source>
</evidence>
<proteinExistence type="predicted"/>
<dbReference type="AlphaFoldDB" id="A0AAD8AKM6"/>
<organism evidence="2 3">
    <name type="scientific">Diploptera punctata</name>
    <name type="common">Pacific beetle cockroach</name>
    <dbReference type="NCBI Taxonomy" id="6984"/>
    <lineage>
        <taxon>Eukaryota</taxon>
        <taxon>Metazoa</taxon>
        <taxon>Ecdysozoa</taxon>
        <taxon>Arthropoda</taxon>
        <taxon>Hexapoda</taxon>
        <taxon>Insecta</taxon>
        <taxon>Pterygota</taxon>
        <taxon>Neoptera</taxon>
        <taxon>Polyneoptera</taxon>
        <taxon>Dictyoptera</taxon>
        <taxon>Blattodea</taxon>
        <taxon>Blaberoidea</taxon>
        <taxon>Blaberidae</taxon>
        <taxon>Diplopterinae</taxon>
        <taxon>Diploptera</taxon>
    </lineage>
</organism>
<dbReference type="EMBL" id="JASPKZ010000424">
    <property type="protein sequence ID" value="KAJ9600391.1"/>
    <property type="molecule type" value="Genomic_DNA"/>
</dbReference>
<gene>
    <name evidence="2" type="ORF">L9F63_009319</name>
</gene>
<feature type="non-terminal residue" evidence="2">
    <location>
        <position position="53"/>
    </location>
</feature>
<comment type="caution">
    <text evidence="2">The sequence shown here is derived from an EMBL/GenBank/DDBJ whole genome shotgun (WGS) entry which is preliminary data.</text>
</comment>
<feature type="non-terminal residue" evidence="2">
    <location>
        <position position="1"/>
    </location>
</feature>
<sequence length="53" mass="5942">SDAEEEDILTCKPLWETSDLKLPKFNSEENDSESATELQDGKLTSCGQHKDTK</sequence>
<feature type="region of interest" description="Disordered" evidence="1">
    <location>
        <begin position="23"/>
        <end position="53"/>
    </location>
</feature>
<evidence type="ECO:0000313" key="3">
    <source>
        <dbReference type="Proteomes" id="UP001233999"/>
    </source>
</evidence>
<dbReference type="Proteomes" id="UP001233999">
    <property type="component" value="Unassembled WGS sequence"/>
</dbReference>
<accession>A0AAD8AKM6</accession>
<evidence type="ECO:0000256" key="1">
    <source>
        <dbReference type="SAM" id="MobiDB-lite"/>
    </source>
</evidence>
<name>A0AAD8AKM6_DIPPU</name>
<reference evidence="2" key="1">
    <citation type="journal article" date="2023" name="IScience">
        <title>Live-bearing cockroach genome reveals convergent evolutionary mechanisms linked to viviparity in insects and beyond.</title>
        <authorList>
            <person name="Fouks B."/>
            <person name="Harrison M.C."/>
            <person name="Mikhailova A.A."/>
            <person name="Marchal E."/>
            <person name="English S."/>
            <person name="Carruthers M."/>
            <person name="Jennings E.C."/>
            <person name="Chiamaka E.L."/>
            <person name="Frigard R.A."/>
            <person name="Pippel M."/>
            <person name="Attardo G.M."/>
            <person name="Benoit J.B."/>
            <person name="Bornberg-Bauer E."/>
            <person name="Tobe S.S."/>
        </authorList>
    </citation>
    <scope>NUCLEOTIDE SEQUENCE</scope>
    <source>
        <strain evidence="2">Stay&amp;Tobe</strain>
    </source>
</reference>